<dbReference type="FunFam" id="3.40.630.30:FF:000013">
    <property type="entry name" value="cysteine-rich protein 2-binding protein-like"/>
    <property type="match status" value="1"/>
</dbReference>
<reference evidence="3" key="1">
    <citation type="journal article" date="2020" name="Fungal Divers.">
        <title>Resolving the Mortierellaceae phylogeny through synthesis of multi-gene phylogenetics and phylogenomics.</title>
        <authorList>
            <person name="Vandepol N."/>
            <person name="Liber J."/>
            <person name="Desiro A."/>
            <person name="Na H."/>
            <person name="Kennedy M."/>
            <person name="Barry K."/>
            <person name="Grigoriev I.V."/>
            <person name="Miller A.N."/>
            <person name="O'Donnell K."/>
            <person name="Stajich J.E."/>
            <person name="Bonito G."/>
        </authorList>
    </citation>
    <scope>NUCLEOTIDE SEQUENCE</scope>
    <source>
        <strain evidence="3">BC1065</strain>
    </source>
</reference>
<evidence type="ECO:0000256" key="1">
    <source>
        <dbReference type="SAM" id="MobiDB-lite"/>
    </source>
</evidence>
<proteinExistence type="predicted"/>
<accession>A0A9P6PRN1</accession>
<dbReference type="Proteomes" id="UP000807716">
    <property type="component" value="Unassembled WGS sequence"/>
</dbReference>
<feature type="compositionally biased region" description="Basic and acidic residues" evidence="1">
    <location>
        <begin position="166"/>
        <end position="187"/>
    </location>
</feature>
<dbReference type="OrthoDB" id="4080456at2759"/>
<dbReference type="Gene3D" id="3.40.630.30">
    <property type="match status" value="1"/>
</dbReference>
<feature type="compositionally biased region" description="Pro residues" evidence="1">
    <location>
        <begin position="444"/>
        <end position="455"/>
    </location>
</feature>
<dbReference type="PROSITE" id="PS51186">
    <property type="entry name" value="GNAT"/>
    <property type="match status" value="1"/>
</dbReference>
<organism evidence="3 4">
    <name type="scientific">Actinomortierella ambigua</name>
    <dbReference type="NCBI Taxonomy" id="1343610"/>
    <lineage>
        <taxon>Eukaryota</taxon>
        <taxon>Fungi</taxon>
        <taxon>Fungi incertae sedis</taxon>
        <taxon>Mucoromycota</taxon>
        <taxon>Mortierellomycotina</taxon>
        <taxon>Mortierellomycetes</taxon>
        <taxon>Mortierellales</taxon>
        <taxon>Mortierellaceae</taxon>
        <taxon>Actinomortierella</taxon>
    </lineage>
</organism>
<feature type="compositionally biased region" description="Pro residues" evidence="1">
    <location>
        <begin position="576"/>
        <end position="601"/>
    </location>
</feature>
<feature type="compositionally biased region" description="Low complexity" evidence="1">
    <location>
        <begin position="475"/>
        <end position="488"/>
    </location>
</feature>
<feature type="compositionally biased region" description="Polar residues" evidence="1">
    <location>
        <begin position="494"/>
        <end position="522"/>
    </location>
</feature>
<comment type="caution">
    <text evidence="3">The sequence shown here is derived from an EMBL/GenBank/DDBJ whole genome shotgun (WGS) entry which is preliminary data.</text>
</comment>
<feature type="region of interest" description="Disordered" evidence="1">
    <location>
        <begin position="902"/>
        <end position="935"/>
    </location>
</feature>
<evidence type="ECO:0000313" key="3">
    <source>
        <dbReference type="EMBL" id="KAG0252599.1"/>
    </source>
</evidence>
<feature type="compositionally biased region" description="Low complexity" evidence="1">
    <location>
        <begin position="525"/>
        <end position="575"/>
    </location>
</feature>
<feature type="domain" description="N-acetyltransferase" evidence="2">
    <location>
        <begin position="959"/>
        <end position="1098"/>
    </location>
</feature>
<dbReference type="AlphaFoldDB" id="A0A9P6PRN1"/>
<dbReference type="GO" id="GO:0016747">
    <property type="term" value="F:acyltransferase activity, transferring groups other than amino-acyl groups"/>
    <property type="evidence" value="ECO:0007669"/>
    <property type="project" value="InterPro"/>
</dbReference>
<dbReference type="SUPFAM" id="SSF55729">
    <property type="entry name" value="Acyl-CoA N-acyltransferases (Nat)"/>
    <property type="match status" value="1"/>
</dbReference>
<dbReference type="InterPro" id="IPR000182">
    <property type="entry name" value="GNAT_dom"/>
</dbReference>
<feature type="region of interest" description="Disordered" evidence="1">
    <location>
        <begin position="338"/>
        <end position="605"/>
    </location>
</feature>
<evidence type="ECO:0000313" key="4">
    <source>
        <dbReference type="Proteomes" id="UP000807716"/>
    </source>
</evidence>
<feature type="compositionally biased region" description="Acidic residues" evidence="1">
    <location>
        <begin position="338"/>
        <end position="348"/>
    </location>
</feature>
<name>A0A9P6PRN1_9FUNG</name>
<protein>
    <submittedName>
        <fullName evidence="3">Cysteine-rich protein 2-binding protein</fullName>
    </submittedName>
</protein>
<feature type="compositionally biased region" description="Basic and acidic residues" evidence="1">
    <location>
        <begin position="916"/>
        <end position="925"/>
    </location>
</feature>
<feature type="compositionally biased region" description="Low complexity" evidence="1">
    <location>
        <begin position="768"/>
        <end position="786"/>
    </location>
</feature>
<keyword evidence="4" id="KW-1185">Reference proteome</keyword>
<evidence type="ECO:0000259" key="2">
    <source>
        <dbReference type="PROSITE" id="PS51186"/>
    </source>
</evidence>
<feature type="region of interest" description="Disordered" evidence="1">
    <location>
        <begin position="721"/>
        <end position="801"/>
    </location>
</feature>
<feature type="compositionally biased region" description="Acidic residues" evidence="1">
    <location>
        <begin position="731"/>
        <end position="751"/>
    </location>
</feature>
<feature type="compositionally biased region" description="Low complexity" evidence="1">
    <location>
        <begin position="365"/>
        <end position="378"/>
    </location>
</feature>
<sequence length="1098" mass="121810">MAPVLVFPYEPASLHWAPDKRSNAEGVYCYCGKNKRSKGPELFERQALSWVILVHLVLYNLMDASPQQKYFRWKEEICKFIDDYWSYLLPEKEQSPTWNNTVASVLSVQNHIFHSGMEIKGASGWWTLIEKAPPDKNKKLKPKNKNIPKSGVPRPPGARKDKRQRAKESPRKRTRFDETSSDDDFHTTAKPRLSSIPTTRIKSRQISFSSGSSLSSAGELSDDSLDGHFWRSDDEEEIRPTVLLHGIPALIHHHFNPNQLDFSGGPVDYEHFFRLADLVDDDTSSRVIQKVRKALNSVGGVLALSGKKKRRTSSIAEIKHEDVEQILHQDHYVEEMSDLTPDEEEDDNNNNNNNNNNDDDDDRSGSGSESSTESGSGSSDEDDDDDDEDDSDDDDASEDEVENARRLASLKSKTMAAKTAGGKRYHPPAPPSQRKSSLGRRPSLVPPPPQLPPPTTGGKMSSKGTRKSSLKPGGESAAERASAAASASTKTKKVTLSFSSSNPSLDKSTSWKQKSGGSTTITLVRPGGAKASKSKSKSTSGRRPSTTSSSSTSIARSSSFQPQLSSPQPLVSPTASPSPSPSPSPLPLPLPPTPPPPPPAVPSEVEIQRQQEWHILQILEDAPKPLPTVAARFKRKLRLKRLKAFLHLPLFDLERYMRVHLQSPFDLVPLSKEIPPDPHELQQRRQREFERRVKAINHTPYGSSFASRLYGRPTNCLSRRPWELPAQDAHEEGDEIKEEEEEEEEEEDQGEEGDRRAKGAGPRPRPHLPLTTPSSLSSSQPLQPHQQKQHLRRQRLQPVVQQGKISPFTGKILKDFIWRDYESRALMMDLLDEIRARNGRPARMPWSNLGTGALYGRATKKRKRGDHGGGQNTITNTTATTTTAAVAAAAAAGRAGAAVFGSVASSTPSPTSSVHRQSEEARGDEGASPSPAAAAAAPATVVAQSAWGTLEQPIERAPIDYCFLRKEHLAQVNETLCRRFWPGIDMTDALQYPDYSVVVLYKRLVIGCAFMTPEGYITYVAVSAGWEKAGIGQFMLYHLMQAAEGRDITLHVSANNPAMIMYQKFGFKPEQFLIDFYKEYLPDDSTMCHNAFFVRLRR</sequence>
<dbReference type="PANTHER" id="PTHR35711:SF1">
    <property type="entry name" value="ECTODERMAL, ISOFORM F"/>
    <property type="match status" value="1"/>
</dbReference>
<gene>
    <name evidence="3" type="primary">CSRP2BP</name>
    <name evidence="3" type="ORF">DFQ27_007959</name>
</gene>
<feature type="compositionally biased region" description="Low complexity" evidence="1">
    <location>
        <begin position="902"/>
        <end position="914"/>
    </location>
</feature>
<feature type="region of interest" description="Disordered" evidence="1">
    <location>
        <begin position="134"/>
        <end position="201"/>
    </location>
</feature>
<dbReference type="InterPro" id="IPR016181">
    <property type="entry name" value="Acyl_CoA_acyltransferase"/>
</dbReference>
<dbReference type="Gene3D" id="3.90.980.20">
    <property type="match status" value="1"/>
</dbReference>
<dbReference type="Pfam" id="PF13508">
    <property type="entry name" value="Acetyltransf_7"/>
    <property type="match status" value="1"/>
</dbReference>
<dbReference type="PANTHER" id="PTHR35711">
    <property type="entry name" value="EXPRESSED PROTEIN"/>
    <property type="match status" value="1"/>
</dbReference>
<feature type="compositionally biased region" description="Acidic residues" evidence="1">
    <location>
        <begin position="379"/>
        <end position="401"/>
    </location>
</feature>
<dbReference type="EMBL" id="JAAAJB010000648">
    <property type="protein sequence ID" value="KAG0252599.1"/>
    <property type="molecule type" value="Genomic_DNA"/>
</dbReference>